<reference evidence="3 4" key="3">
    <citation type="journal article" date="2019" name="Int. J. Syst. Evol. Microbiol.">
        <title>Anaerobacillus isosaccharinicus sp. nov., an alkaliphilic bacterium which degrades isosaccharinic acid.</title>
        <authorList>
            <person name="Bassil N.M."/>
            <person name="Lloyd J.R."/>
        </authorList>
    </citation>
    <scope>NUCLEOTIDE SEQUENCE [LARGE SCALE GENOMIC DNA]</scope>
    <source>
        <strain evidence="3 4">NB2006</strain>
    </source>
</reference>
<dbReference type="Gene3D" id="3.30.300.210">
    <property type="entry name" value="Nutrient germinant receptor protein C, domain 3"/>
    <property type="match status" value="1"/>
</dbReference>
<dbReference type="EMBL" id="CP063356">
    <property type="protein sequence ID" value="QOY38325.1"/>
    <property type="molecule type" value="Genomic_DNA"/>
</dbReference>
<organism evidence="2 4">
    <name type="scientific">Anaerobacillus isosaccharinicus</name>
    <dbReference type="NCBI Taxonomy" id="1532552"/>
    <lineage>
        <taxon>Bacteria</taxon>
        <taxon>Bacillati</taxon>
        <taxon>Bacillota</taxon>
        <taxon>Bacilli</taxon>
        <taxon>Bacillales</taxon>
        <taxon>Bacillaceae</taxon>
        <taxon>Anaerobacillus</taxon>
    </lineage>
</organism>
<dbReference type="AlphaFoldDB" id="A0A1S2M3T6"/>
<accession>A0A1S2M3T6</accession>
<dbReference type="OrthoDB" id="2569624at2"/>
<dbReference type="GO" id="GO:0016020">
    <property type="term" value="C:membrane"/>
    <property type="evidence" value="ECO:0007669"/>
    <property type="project" value="InterPro"/>
</dbReference>
<reference evidence="3 4" key="2">
    <citation type="journal article" date="2017" name="Genome Announc.">
        <title>Draft Genome Sequences of Four Alkaliphilic Bacteria Belonging to the Anaerobacillus Genus.</title>
        <authorList>
            <person name="Bassil N.M."/>
            <person name="Lloyd J.R."/>
        </authorList>
    </citation>
    <scope>NUCLEOTIDE SEQUENCE [LARGE SCALE GENOMIC DNA]</scope>
    <source>
        <strain evidence="3 4">NB2006</strain>
    </source>
</reference>
<dbReference type="RefSeq" id="WP_071316997.1">
    <property type="nucleotide sequence ID" value="NZ_CP063356.2"/>
</dbReference>
<evidence type="ECO:0000313" key="4">
    <source>
        <dbReference type="Proteomes" id="UP000180175"/>
    </source>
</evidence>
<dbReference type="Pfam" id="PF05504">
    <property type="entry name" value="Spore_GerAC"/>
    <property type="match status" value="1"/>
</dbReference>
<name>A0A1S2M3T6_9BACI</name>
<dbReference type="InterPro" id="IPR046953">
    <property type="entry name" value="Spore_GerAC-like_C"/>
</dbReference>
<dbReference type="Proteomes" id="UP000180175">
    <property type="component" value="Chromosome"/>
</dbReference>
<proteinExistence type="predicted"/>
<reference evidence="3" key="4">
    <citation type="submission" date="2020-10" db="EMBL/GenBank/DDBJ databases">
        <authorList>
            <person name="Bassil N.M."/>
            <person name="Lloyd J.R."/>
        </authorList>
    </citation>
    <scope>NUCLEOTIDE SEQUENCE</scope>
    <source>
        <strain evidence="3">NB2006</strain>
    </source>
</reference>
<sequence length="95" mass="11531">MIEFQPVSQAFFIEMLEQLLVKEIEEQSKNIISKMQNEYFCDPFDFLSKIKQKNYSYWEKMKDGWEGDGGRFQNAMFHVTAQVKIRQYMNKERML</sequence>
<evidence type="ECO:0000313" key="3">
    <source>
        <dbReference type="EMBL" id="QOY38325.1"/>
    </source>
</evidence>
<evidence type="ECO:0000259" key="1">
    <source>
        <dbReference type="Pfam" id="PF05504"/>
    </source>
</evidence>
<reference evidence="2 4" key="1">
    <citation type="submission" date="2016-10" db="EMBL/GenBank/DDBJ databases">
        <title>Draft genome sequences of four alkaliphilic bacteria belonging to the Anaerobacillus genus.</title>
        <authorList>
            <person name="Bassil N.M."/>
            <person name="Lloyd J.R."/>
        </authorList>
    </citation>
    <scope>NUCLEOTIDE SEQUENCE [LARGE SCALE GENOMIC DNA]</scope>
    <source>
        <strain evidence="2 4">NB2006</strain>
    </source>
</reference>
<feature type="domain" description="Spore germination GerAC-like C-terminal" evidence="1">
    <location>
        <begin position="8"/>
        <end position="87"/>
    </location>
</feature>
<keyword evidence="4" id="KW-1185">Reference proteome</keyword>
<evidence type="ECO:0000313" key="2">
    <source>
        <dbReference type="EMBL" id="OIJ19103.1"/>
    </source>
</evidence>
<dbReference type="InterPro" id="IPR038501">
    <property type="entry name" value="Spore_GerAC_C_sf"/>
</dbReference>
<dbReference type="PANTHER" id="PTHR35789">
    <property type="entry name" value="SPORE GERMINATION PROTEIN B3"/>
    <property type="match status" value="1"/>
</dbReference>
<dbReference type="PANTHER" id="PTHR35789:SF1">
    <property type="entry name" value="SPORE GERMINATION PROTEIN B3"/>
    <property type="match status" value="1"/>
</dbReference>
<dbReference type="EMBL" id="LQXD01000083">
    <property type="protein sequence ID" value="OIJ19103.1"/>
    <property type="molecule type" value="Genomic_DNA"/>
</dbReference>
<gene>
    <name evidence="3" type="ORF">AWH56_012785</name>
    <name evidence="2" type="ORF">AWH56_09890</name>
</gene>
<dbReference type="InterPro" id="IPR008844">
    <property type="entry name" value="Spore_GerAC-like"/>
</dbReference>
<dbReference type="GO" id="GO:0009847">
    <property type="term" value="P:spore germination"/>
    <property type="evidence" value="ECO:0007669"/>
    <property type="project" value="InterPro"/>
</dbReference>
<protein>
    <submittedName>
        <fullName evidence="3">Ger(X)C family spore germination C-terminal domain-containing protein</fullName>
    </submittedName>
</protein>
<dbReference type="KEGG" id="aia:AWH56_012785"/>